<evidence type="ECO:0000259" key="6">
    <source>
        <dbReference type="PROSITE" id="PS50071"/>
    </source>
</evidence>
<feature type="compositionally biased region" description="Basic and acidic residues" evidence="4">
    <location>
        <begin position="174"/>
        <end position="189"/>
    </location>
</feature>
<evidence type="ECO:0000256" key="5">
    <source>
        <dbReference type="SAM" id="SignalP"/>
    </source>
</evidence>
<dbReference type="InterPro" id="IPR001356">
    <property type="entry name" value="HD"/>
</dbReference>
<accession>A0A914CI31</accession>
<name>A0A914CI31_9BILA</name>
<dbReference type="GO" id="GO:0030154">
    <property type="term" value="P:cell differentiation"/>
    <property type="evidence" value="ECO:0007669"/>
    <property type="project" value="TreeGrafter"/>
</dbReference>
<feature type="chain" id="PRO_5037663839" evidence="5">
    <location>
        <begin position="20"/>
        <end position="268"/>
    </location>
</feature>
<dbReference type="WBParaSite" id="ACRNAN_scaffold10913.g29336.t1">
    <property type="protein sequence ID" value="ACRNAN_scaffold10913.g29336.t1"/>
    <property type="gene ID" value="ACRNAN_scaffold10913.g29336"/>
</dbReference>
<feature type="signal peptide" evidence="5">
    <location>
        <begin position="1"/>
        <end position="19"/>
    </location>
</feature>
<dbReference type="InterPro" id="IPR009057">
    <property type="entry name" value="Homeodomain-like_sf"/>
</dbReference>
<dbReference type="PANTHER" id="PTHR24340:SF82">
    <property type="entry name" value="HOMEOBOX PROTEIN VND"/>
    <property type="match status" value="1"/>
</dbReference>
<dbReference type="Proteomes" id="UP000887540">
    <property type="component" value="Unplaced"/>
</dbReference>
<comment type="subcellular location">
    <subcellularLocation>
        <location evidence="1 2 3">Nucleus</location>
    </subcellularLocation>
</comment>
<dbReference type="PANTHER" id="PTHR24340">
    <property type="entry name" value="HOMEOBOX PROTEIN NKX"/>
    <property type="match status" value="1"/>
</dbReference>
<evidence type="ECO:0000256" key="2">
    <source>
        <dbReference type="PROSITE-ProRule" id="PRU00108"/>
    </source>
</evidence>
<dbReference type="InterPro" id="IPR050394">
    <property type="entry name" value="Homeobox_NK-like"/>
</dbReference>
<reference evidence="8" key="1">
    <citation type="submission" date="2022-11" db="UniProtKB">
        <authorList>
            <consortium name="WormBaseParasite"/>
        </authorList>
    </citation>
    <scope>IDENTIFICATION</scope>
</reference>
<keyword evidence="2 3" id="KW-0371">Homeobox</keyword>
<evidence type="ECO:0000256" key="1">
    <source>
        <dbReference type="ARBA" id="ARBA00004123"/>
    </source>
</evidence>
<organism evidence="7 8">
    <name type="scientific">Acrobeloides nanus</name>
    <dbReference type="NCBI Taxonomy" id="290746"/>
    <lineage>
        <taxon>Eukaryota</taxon>
        <taxon>Metazoa</taxon>
        <taxon>Ecdysozoa</taxon>
        <taxon>Nematoda</taxon>
        <taxon>Chromadorea</taxon>
        <taxon>Rhabditida</taxon>
        <taxon>Tylenchina</taxon>
        <taxon>Cephalobomorpha</taxon>
        <taxon>Cephaloboidea</taxon>
        <taxon>Cephalobidae</taxon>
        <taxon>Acrobeloides</taxon>
    </lineage>
</organism>
<evidence type="ECO:0000256" key="3">
    <source>
        <dbReference type="RuleBase" id="RU000682"/>
    </source>
</evidence>
<evidence type="ECO:0000313" key="7">
    <source>
        <dbReference type="Proteomes" id="UP000887540"/>
    </source>
</evidence>
<keyword evidence="2 3" id="KW-0238">DNA-binding</keyword>
<evidence type="ECO:0000256" key="4">
    <source>
        <dbReference type="SAM" id="MobiDB-lite"/>
    </source>
</evidence>
<protein>
    <submittedName>
        <fullName evidence="8">Homeobox domain-containing protein</fullName>
    </submittedName>
</protein>
<proteinExistence type="predicted"/>
<feature type="compositionally biased region" description="Acidic residues" evidence="4">
    <location>
        <begin position="190"/>
        <end position="206"/>
    </location>
</feature>
<feature type="compositionally biased region" description="Low complexity" evidence="4">
    <location>
        <begin position="158"/>
        <end position="173"/>
    </location>
</feature>
<keyword evidence="2 3" id="KW-0539">Nucleus</keyword>
<dbReference type="GO" id="GO:0005634">
    <property type="term" value="C:nucleus"/>
    <property type="evidence" value="ECO:0007669"/>
    <property type="project" value="UniProtKB-SubCell"/>
</dbReference>
<dbReference type="CDD" id="cd00086">
    <property type="entry name" value="homeodomain"/>
    <property type="match status" value="1"/>
</dbReference>
<dbReference type="SMART" id="SM00389">
    <property type="entry name" value="HOX"/>
    <property type="match status" value="1"/>
</dbReference>
<dbReference type="SUPFAM" id="SSF46689">
    <property type="entry name" value="Homeodomain-like"/>
    <property type="match status" value="1"/>
</dbReference>
<dbReference type="AlphaFoldDB" id="A0A914CI31"/>
<evidence type="ECO:0000313" key="8">
    <source>
        <dbReference type="WBParaSite" id="ACRNAN_scaffold10913.g29336.t1"/>
    </source>
</evidence>
<keyword evidence="7" id="KW-1185">Reference proteome</keyword>
<dbReference type="Pfam" id="PF00046">
    <property type="entry name" value="Homeodomain"/>
    <property type="match status" value="1"/>
</dbReference>
<feature type="region of interest" description="Disordered" evidence="4">
    <location>
        <begin position="158"/>
        <end position="221"/>
    </location>
</feature>
<dbReference type="GO" id="GO:0000978">
    <property type="term" value="F:RNA polymerase II cis-regulatory region sequence-specific DNA binding"/>
    <property type="evidence" value="ECO:0007669"/>
    <property type="project" value="TreeGrafter"/>
</dbReference>
<dbReference type="GO" id="GO:0000981">
    <property type="term" value="F:DNA-binding transcription factor activity, RNA polymerase II-specific"/>
    <property type="evidence" value="ECO:0007669"/>
    <property type="project" value="TreeGrafter"/>
</dbReference>
<keyword evidence="5" id="KW-0732">Signal</keyword>
<dbReference type="Gene3D" id="1.10.10.60">
    <property type="entry name" value="Homeodomain-like"/>
    <property type="match status" value="1"/>
</dbReference>
<dbReference type="PROSITE" id="PS50071">
    <property type="entry name" value="HOMEOBOX_2"/>
    <property type="match status" value="1"/>
</dbReference>
<feature type="domain" description="Homeobox" evidence="6">
    <location>
        <begin position="215"/>
        <end position="268"/>
    </location>
</feature>
<sequence length="268" mass="28790">MFSAVNAAAFASAVAAAAAGNTSTTTSTSGSNPENKCEFKSELADNLNSHSTSLYSHPATSSWTDHLPLLGGYHSQFSLDGTHAAAASHSSTAAAAYMYDQSAMAFGGTPASYLPHQSYINAATQSTASYGMLGTDPFGTSRALNQNDPLLTSVAMMSSATNPPTTSNGNTENSTEKSDSTTEKPTTVKEEDESEAIDENEEEGDGQETGPDGKKRKRKRRVLFTKAQTFALERRFRTQRYLSAPEREQLAQQIHLTATQVKIWFQNH</sequence>